<dbReference type="EMBL" id="CP011112">
    <property type="protein sequence ID" value="AKU14782.1"/>
    <property type="molecule type" value="Genomic_DNA"/>
</dbReference>
<dbReference type="Gene3D" id="3.40.50.300">
    <property type="entry name" value="P-loop containing nucleotide triphosphate hydrolases"/>
    <property type="match status" value="1"/>
</dbReference>
<dbReference type="Pfam" id="PF00005">
    <property type="entry name" value="ABC_tran"/>
    <property type="match status" value="1"/>
</dbReference>
<dbReference type="GO" id="GO:0005886">
    <property type="term" value="C:plasma membrane"/>
    <property type="evidence" value="ECO:0007669"/>
    <property type="project" value="UniProtKB-SubCell"/>
</dbReference>
<protein>
    <recommendedName>
        <fullName evidence="7">ABC transporter domain-containing protein</fullName>
    </recommendedName>
</protein>
<dbReference type="PROSITE" id="PS00211">
    <property type="entry name" value="ABC_TRANSPORTER_1"/>
    <property type="match status" value="1"/>
</dbReference>
<evidence type="ECO:0000256" key="3">
    <source>
        <dbReference type="ARBA" id="ARBA00022448"/>
    </source>
</evidence>
<keyword evidence="9" id="KW-1185">Reference proteome</keyword>
<dbReference type="PROSITE" id="PS50893">
    <property type="entry name" value="ABC_TRANSPORTER_2"/>
    <property type="match status" value="1"/>
</dbReference>
<keyword evidence="4" id="KW-0547">Nucleotide-binding</keyword>
<name>A0A0K1JDJ9_9MICO</name>
<dbReference type="GO" id="GO:0005524">
    <property type="term" value="F:ATP binding"/>
    <property type="evidence" value="ECO:0007669"/>
    <property type="project" value="UniProtKB-KW"/>
</dbReference>
<accession>A0A0K1JDJ9</accession>
<proteinExistence type="inferred from homology"/>
<dbReference type="InterPro" id="IPR017871">
    <property type="entry name" value="ABC_transporter-like_CS"/>
</dbReference>
<dbReference type="RefSeq" id="WP_052589314.1">
    <property type="nucleotide sequence ID" value="NZ_CP011112.1"/>
</dbReference>
<dbReference type="SMART" id="SM00382">
    <property type="entry name" value="AAA"/>
    <property type="match status" value="1"/>
</dbReference>
<dbReference type="InterPro" id="IPR003439">
    <property type="entry name" value="ABC_transporter-like_ATP-bd"/>
</dbReference>
<dbReference type="KEGG" id="lmoi:VV02_00980"/>
<keyword evidence="5" id="KW-0067">ATP-binding</keyword>
<dbReference type="Proteomes" id="UP000066480">
    <property type="component" value="Chromosome"/>
</dbReference>
<reference evidence="8 9" key="1">
    <citation type="submission" date="2015-03" db="EMBL/GenBank/DDBJ databases">
        <title>Luteipulveratus halotolerans sp. nov., a novel actinobacterium (Dermacoccaceae) from Sarawak, Malaysia.</title>
        <authorList>
            <person name="Juboi H."/>
            <person name="Basik A."/>
            <person name="Shamsul S.S."/>
            <person name="Arnold P."/>
            <person name="Schmitt E.K."/>
            <person name="Sanglier J.-J."/>
            <person name="Yeo T."/>
        </authorList>
    </citation>
    <scope>NUCLEOTIDE SEQUENCE [LARGE SCALE GENOMIC DNA]</scope>
    <source>
        <strain evidence="8 9">MN07-A0370</strain>
    </source>
</reference>
<evidence type="ECO:0000259" key="7">
    <source>
        <dbReference type="PROSITE" id="PS50893"/>
    </source>
</evidence>
<evidence type="ECO:0000256" key="6">
    <source>
        <dbReference type="ARBA" id="ARBA00023251"/>
    </source>
</evidence>
<evidence type="ECO:0000313" key="8">
    <source>
        <dbReference type="EMBL" id="AKU14782.1"/>
    </source>
</evidence>
<dbReference type="InterPro" id="IPR027417">
    <property type="entry name" value="P-loop_NTPase"/>
</dbReference>
<evidence type="ECO:0000256" key="1">
    <source>
        <dbReference type="ARBA" id="ARBA00004202"/>
    </source>
</evidence>
<dbReference type="STRING" id="571913.VV02_00980"/>
<dbReference type="SUPFAM" id="SSF52540">
    <property type="entry name" value="P-loop containing nucleoside triphosphate hydrolases"/>
    <property type="match status" value="1"/>
</dbReference>
<evidence type="ECO:0000256" key="4">
    <source>
        <dbReference type="ARBA" id="ARBA00022741"/>
    </source>
</evidence>
<organism evidence="8 9">
    <name type="scientific">Luteipulveratus mongoliensis</name>
    <dbReference type="NCBI Taxonomy" id="571913"/>
    <lineage>
        <taxon>Bacteria</taxon>
        <taxon>Bacillati</taxon>
        <taxon>Actinomycetota</taxon>
        <taxon>Actinomycetes</taxon>
        <taxon>Micrococcales</taxon>
        <taxon>Dermacoccaceae</taxon>
        <taxon>Luteipulveratus</taxon>
    </lineage>
</organism>
<evidence type="ECO:0000313" key="9">
    <source>
        <dbReference type="Proteomes" id="UP000066480"/>
    </source>
</evidence>
<dbReference type="GO" id="GO:0046677">
    <property type="term" value="P:response to antibiotic"/>
    <property type="evidence" value="ECO:0007669"/>
    <property type="project" value="UniProtKB-KW"/>
</dbReference>
<dbReference type="InterPro" id="IPR050763">
    <property type="entry name" value="ABC_transporter_ATP-binding"/>
</dbReference>
<evidence type="ECO:0000256" key="5">
    <source>
        <dbReference type="ARBA" id="ARBA00022840"/>
    </source>
</evidence>
<keyword evidence="3" id="KW-0813">Transport</keyword>
<comment type="similarity">
    <text evidence="2">Belongs to the ABC transporter superfamily.</text>
</comment>
<dbReference type="PANTHER" id="PTHR42711:SF5">
    <property type="entry name" value="ABC TRANSPORTER ATP-BINDING PROTEIN NATA"/>
    <property type="match status" value="1"/>
</dbReference>
<sequence length="218" mass="23894">MSDVVTFELLHADQAQRSVNDVALVAPTDVRVRPGRGVVLRGPNGAGKSTMLRMMTGAALPSSGTVTLDGKKVDERVPRVREVIAALLWPITGYRELTVQDHLVLVDQTWGGQRETCADRVNAMFDLLDIEPLRHRFLHELSSGQRQLADLAMTLIRPSGVLVLDEPEQRLDSDRRAQLARILLARKQAGAALLVACHDESVIEVIADDTVTLTPVPL</sequence>
<dbReference type="AlphaFoldDB" id="A0A0K1JDJ9"/>
<gene>
    <name evidence="8" type="ORF">VV02_00980</name>
</gene>
<keyword evidence="6" id="KW-0046">Antibiotic resistance</keyword>
<comment type="subcellular location">
    <subcellularLocation>
        <location evidence="1">Cell membrane</location>
        <topology evidence="1">Peripheral membrane protein</topology>
    </subcellularLocation>
</comment>
<dbReference type="InterPro" id="IPR003593">
    <property type="entry name" value="AAA+_ATPase"/>
</dbReference>
<feature type="domain" description="ABC transporter" evidence="7">
    <location>
        <begin position="10"/>
        <end position="218"/>
    </location>
</feature>
<evidence type="ECO:0000256" key="2">
    <source>
        <dbReference type="ARBA" id="ARBA00005417"/>
    </source>
</evidence>
<dbReference type="PANTHER" id="PTHR42711">
    <property type="entry name" value="ABC TRANSPORTER ATP-BINDING PROTEIN"/>
    <property type="match status" value="1"/>
</dbReference>
<dbReference type="GO" id="GO:0016887">
    <property type="term" value="F:ATP hydrolysis activity"/>
    <property type="evidence" value="ECO:0007669"/>
    <property type="project" value="InterPro"/>
</dbReference>